<evidence type="ECO:0000256" key="9">
    <source>
        <dbReference type="ARBA" id="ARBA00023204"/>
    </source>
</evidence>
<evidence type="ECO:0000256" key="3">
    <source>
        <dbReference type="ARBA" id="ARBA00022763"/>
    </source>
</evidence>
<dbReference type="InterPro" id="IPR041500">
    <property type="entry name" value="RecC_C"/>
</dbReference>
<dbReference type="RefSeq" id="WP_162449083.1">
    <property type="nucleotide sequence ID" value="NZ_WLZY01000001.1"/>
</dbReference>
<keyword evidence="2 10" id="KW-0547">Nucleotide-binding</keyword>
<comment type="similarity">
    <text evidence="10">Belongs to the RecC family.</text>
</comment>
<keyword evidence="13" id="KW-1185">Reference proteome</keyword>
<dbReference type="GO" id="GO:0005524">
    <property type="term" value="F:ATP binding"/>
    <property type="evidence" value="ECO:0007669"/>
    <property type="project" value="UniProtKB-UniRule"/>
</dbReference>
<comment type="caution">
    <text evidence="12">The sequence shown here is derived from an EMBL/GenBank/DDBJ whole genome shotgun (WGS) entry which is preliminary data.</text>
</comment>
<dbReference type="InterPro" id="IPR006697">
    <property type="entry name" value="RecC"/>
</dbReference>
<keyword evidence="4 10" id="KW-0378">Hydrolase</keyword>
<dbReference type="PANTHER" id="PTHR30591:SF1">
    <property type="entry name" value="RECBCD ENZYME SUBUNIT RECC"/>
    <property type="match status" value="1"/>
</dbReference>
<dbReference type="PIRSF" id="PIRSF000980">
    <property type="entry name" value="RecC"/>
    <property type="match status" value="1"/>
</dbReference>
<feature type="domain" description="RecC C-terminal" evidence="11">
    <location>
        <begin position="801"/>
        <end position="1027"/>
    </location>
</feature>
<dbReference type="PANTHER" id="PTHR30591">
    <property type="entry name" value="RECBCD ENZYME SUBUNIT RECC"/>
    <property type="match status" value="1"/>
</dbReference>
<dbReference type="Pfam" id="PF17946">
    <property type="entry name" value="RecC_C"/>
    <property type="match status" value="1"/>
</dbReference>
<dbReference type="SUPFAM" id="SSF52540">
    <property type="entry name" value="P-loop containing nucleoside triphosphate hydrolases"/>
    <property type="match status" value="2"/>
</dbReference>
<evidence type="ECO:0000313" key="12">
    <source>
        <dbReference type="EMBL" id="NDL56514.1"/>
    </source>
</evidence>
<accession>A0A7K3LZR3</accession>
<keyword evidence="5 10" id="KW-0347">Helicase</keyword>
<dbReference type="NCBIfam" id="TIGR01450">
    <property type="entry name" value="recC"/>
    <property type="match status" value="1"/>
</dbReference>
<evidence type="ECO:0000256" key="1">
    <source>
        <dbReference type="ARBA" id="ARBA00022722"/>
    </source>
</evidence>
<dbReference type="InterPro" id="IPR013986">
    <property type="entry name" value="DExx_box_DNA_helicase_dom_sf"/>
</dbReference>
<sequence>MTLHIHRAERTDVLADGLGDLLATRLADPFAGELVVVPAKGVERWLSQRLAHRLGAAPGHGDGVCAGIRFTSPRSLVAVLLGLTEDDPWAAEAMTWPLLAALDDSLDEPWCEPVARHLGHFDAGVEAELRRGRRYAVAARLARLFAAYSVQRPHLLADWFDGRDTDGRGGAVDDDLAWQPELWRRMVERLGAPPPHVRHAATLTQLRDQPEAFDLPDRLSLFGHTRLPVTEVELLAALAEHRDVHLWLPHPSGALWDRLAEARCAPADRVADTSYQQASHPLLATLGRDSRELQLTLAAVQASDTHIPMPAAPGTLLGWLQNDIRGNTISPGGRRLANGDRSVQVHACHGPARQVDVLREVLLGMLAADPTLEPRDIIVMCPDIETYAPLITAGFGLADLGEDGHPAHRLRVRLADRALTQTNPLLGVAAQLLDLAGGRATASQVLDLAQAKPVRRRFAFTDDDLTTITAWVRDSGARWAFDQDHRDTFGLTDYLQNTWRFGLDRVLTGVAMSADARAWIGTALPLDDVGSARIELAGRFAEYLDRLRAVAESLDGTRPLSEWLDALRDGIERLTRVGRDEAWQTGEVRREFTGVGAAAGTLAATPLRLPDVRALLSTRLAGRPTRANFRTGTLTVCTMVPMRSVPHRVVCLLGLDDGVFPRFGLDDGDDVLARCPITGERDVRAEDRQLMLDAILAATESLVITYTGANEYTGQQRPPAVPVGELLDALDHATEADVREAVLVKHPLQPFDRKNLEPGRLGTPGPFTFDPTTLVAARSAAGTRPARPEFLPEPLPPSGDDDVTLAELLSFFRDPVKGFFRALDVTLPWEVEGVSDAMPVEIDNLEKWSVGDRMLLDMLGGTPPDQALQAEWRRGALPPGRLGWRTGMEIRDEAKKLAIVALTHRQAQPEAFDVDVDLGAGRRLTGTVPSVYARRLISVSYSRLGAKHLLATWVQLLALSANDDDHNWTGLVIGRRPQGTEPATRLFGPVGPDARDLLADLVAVYDAGRREPLPLPLKTSFAWYEARRTNTDQLRAAMNRWQPRNYDGENADPAHVRVWGSNASLDALLKPASADEMQPGETTRLGAYAARVWGPMLHHERQAP</sequence>
<dbReference type="HAMAP" id="MF_01486">
    <property type="entry name" value="RecC"/>
    <property type="match status" value="1"/>
</dbReference>
<dbReference type="GO" id="GO:0003677">
    <property type="term" value="F:DNA binding"/>
    <property type="evidence" value="ECO:0007669"/>
    <property type="project" value="UniProtKB-UniRule"/>
</dbReference>
<dbReference type="Proteomes" id="UP000460435">
    <property type="component" value="Unassembled WGS sequence"/>
</dbReference>
<evidence type="ECO:0000256" key="10">
    <source>
        <dbReference type="HAMAP-Rule" id="MF_01486"/>
    </source>
</evidence>
<keyword evidence="6 10" id="KW-0269">Exonuclease</keyword>
<dbReference type="Pfam" id="PF04257">
    <property type="entry name" value="Exonuc_V_gamma"/>
    <property type="match status" value="1"/>
</dbReference>
<keyword evidence="9 10" id="KW-0234">DNA repair</keyword>
<dbReference type="InterPro" id="IPR027417">
    <property type="entry name" value="P-loop_NTPase"/>
</dbReference>
<dbReference type="GO" id="GO:0009338">
    <property type="term" value="C:exodeoxyribonuclease V complex"/>
    <property type="evidence" value="ECO:0007669"/>
    <property type="project" value="InterPro"/>
</dbReference>
<dbReference type="SUPFAM" id="SSF52980">
    <property type="entry name" value="Restriction endonuclease-like"/>
    <property type="match status" value="1"/>
</dbReference>
<dbReference type="GO" id="GO:0000724">
    <property type="term" value="P:double-strand break repair via homologous recombination"/>
    <property type="evidence" value="ECO:0007669"/>
    <property type="project" value="UniProtKB-UniRule"/>
</dbReference>
<dbReference type="EMBL" id="WLZY01000001">
    <property type="protein sequence ID" value="NDL56514.1"/>
    <property type="molecule type" value="Genomic_DNA"/>
</dbReference>
<evidence type="ECO:0000256" key="7">
    <source>
        <dbReference type="ARBA" id="ARBA00022840"/>
    </source>
</evidence>
<dbReference type="GO" id="GO:0003678">
    <property type="term" value="F:DNA helicase activity"/>
    <property type="evidence" value="ECO:0007669"/>
    <property type="project" value="UniProtKB-UniRule"/>
</dbReference>
<dbReference type="Gene3D" id="1.10.10.160">
    <property type="match status" value="1"/>
</dbReference>
<organism evidence="12 13">
    <name type="scientific">Phytoactinopolyspora mesophila</name>
    <dbReference type="NCBI Taxonomy" id="2650750"/>
    <lineage>
        <taxon>Bacteria</taxon>
        <taxon>Bacillati</taxon>
        <taxon>Actinomycetota</taxon>
        <taxon>Actinomycetes</taxon>
        <taxon>Jiangellales</taxon>
        <taxon>Jiangellaceae</taxon>
        <taxon>Phytoactinopolyspora</taxon>
    </lineage>
</organism>
<reference evidence="12 13" key="1">
    <citation type="submission" date="2019-11" db="EMBL/GenBank/DDBJ databases">
        <authorList>
            <person name="Li X.-J."/>
            <person name="Feng X.-M."/>
        </authorList>
    </citation>
    <scope>NUCLEOTIDE SEQUENCE [LARGE SCALE GENOMIC DNA]</scope>
    <source>
        <strain evidence="12 13">XMNu-373</strain>
    </source>
</reference>
<keyword evidence="1 10" id="KW-0540">Nuclease</keyword>
<dbReference type="Gene3D" id="3.40.50.10930">
    <property type="match status" value="1"/>
</dbReference>
<comment type="subunit">
    <text evidence="10">Heterotrimer of RecB, RecC and RecD. All subunits contribute to DNA-binding.</text>
</comment>
<keyword evidence="3 10" id="KW-0227">DNA damage</keyword>
<name>A0A7K3LZR3_9ACTN</name>
<dbReference type="InterPro" id="IPR011335">
    <property type="entry name" value="Restrct_endonuc-II-like"/>
</dbReference>
<comment type="function">
    <text evidence="10">A helicase/nuclease that prepares dsDNA breaks (DSB) for recombinational DNA repair. Binds to DSBs and unwinds DNA via a highly rapid and processive ATP-dependent bidirectional helicase activity. Unwinds dsDNA until it encounters a Chi (crossover hotspot instigator) sequence from the 3' direction. Cuts ssDNA a few nucleotides 3' to the Chi site. The properties and activities of the enzyme are changed at Chi. The Chi-altered holoenzyme produces a long 3'-ssDNA overhang and facilitates RecA-binding to the ssDNA for homologous DNA recombination and repair. Holoenzyme degrades any linearized DNA that is unable to undergo homologous recombination. In the holoenzyme this subunit recognizes the wild-type Chi sequence, and when added to isolated RecB increases its ATP-dependent helicase processivity.</text>
</comment>
<keyword evidence="7 10" id="KW-0067">ATP-binding</keyword>
<evidence type="ECO:0000256" key="4">
    <source>
        <dbReference type="ARBA" id="ARBA00022801"/>
    </source>
</evidence>
<evidence type="ECO:0000313" key="13">
    <source>
        <dbReference type="Proteomes" id="UP000460435"/>
    </source>
</evidence>
<dbReference type="AlphaFoldDB" id="A0A7K3LZR3"/>
<evidence type="ECO:0000256" key="2">
    <source>
        <dbReference type="ARBA" id="ARBA00022741"/>
    </source>
</evidence>
<evidence type="ECO:0000256" key="6">
    <source>
        <dbReference type="ARBA" id="ARBA00022839"/>
    </source>
</evidence>
<dbReference type="Gene3D" id="3.40.50.300">
    <property type="entry name" value="P-loop containing nucleotide triphosphate hydrolases"/>
    <property type="match status" value="2"/>
</dbReference>
<comment type="miscellaneous">
    <text evidence="10">In the RecBCD complex, RecB has a slow 3'-5' helicase, an exonuclease activity and loads RecA onto ssDNA, RecD has a fast 5'-3' helicase activity, while RecC stimulates the ATPase and processivity of the RecB helicase and contributes to recognition of the Chi site.</text>
</comment>
<evidence type="ECO:0000256" key="5">
    <source>
        <dbReference type="ARBA" id="ARBA00022806"/>
    </source>
</evidence>
<proteinExistence type="inferred from homology"/>
<protein>
    <recommendedName>
        <fullName evidence="10">RecBCD enzyme subunit RecC</fullName>
    </recommendedName>
    <alternativeName>
        <fullName evidence="10">Exonuclease V subunit RecC</fullName>
        <shortName evidence="10">ExoV subunit RecC</shortName>
    </alternativeName>
    <alternativeName>
        <fullName evidence="10">Helicase/nuclease RecBCD subunit RecC</fullName>
    </alternativeName>
</protein>
<gene>
    <name evidence="10 12" type="primary">recC</name>
    <name evidence="12" type="ORF">F7O44_05440</name>
</gene>
<evidence type="ECO:0000259" key="11">
    <source>
        <dbReference type="Pfam" id="PF17946"/>
    </source>
</evidence>
<keyword evidence="8 10" id="KW-0238">DNA-binding</keyword>
<evidence type="ECO:0000256" key="8">
    <source>
        <dbReference type="ARBA" id="ARBA00023125"/>
    </source>
</evidence>
<dbReference type="GO" id="GO:0008854">
    <property type="term" value="F:exodeoxyribonuclease V activity"/>
    <property type="evidence" value="ECO:0007669"/>
    <property type="project" value="InterPro"/>
</dbReference>